<dbReference type="SUPFAM" id="SSF54637">
    <property type="entry name" value="Thioesterase/thiol ester dehydrase-isomerase"/>
    <property type="match status" value="2"/>
</dbReference>
<evidence type="ECO:0000256" key="4">
    <source>
        <dbReference type="ARBA" id="ARBA00023098"/>
    </source>
</evidence>
<evidence type="ECO:0000259" key="9">
    <source>
        <dbReference type="Pfam" id="PF13622"/>
    </source>
</evidence>
<dbReference type="PANTHER" id="PTHR11066:SF34">
    <property type="entry name" value="ACYL-COENZYME A THIOESTERASE 8"/>
    <property type="match status" value="1"/>
</dbReference>
<dbReference type="GO" id="GO:0009062">
    <property type="term" value="P:fatty acid catabolic process"/>
    <property type="evidence" value="ECO:0007669"/>
    <property type="project" value="TreeGrafter"/>
</dbReference>
<dbReference type="AlphaFoldDB" id="A0A255G0N4"/>
<dbReference type="Pfam" id="PF13622">
    <property type="entry name" value="4HBT_3"/>
    <property type="match status" value="1"/>
</dbReference>
<dbReference type="CDD" id="cd03444">
    <property type="entry name" value="Thioesterase_II_repeat1"/>
    <property type="match status" value="1"/>
</dbReference>
<evidence type="ECO:0000256" key="3">
    <source>
        <dbReference type="ARBA" id="ARBA00022801"/>
    </source>
</evidence>
<dbReference type="EMBL" id="NMVO01000017">
    <property type="protein sequence ID" value="OYO09489.1"/>
    <property type="molecule type" value="Genomic_DNA"/>
</dbReference>
<evidence type="ECO:0000256" key="5">
    <source>
        <dbReference type="ARBA" id="ARBA00050943"/>
    </source>
</evidence>
<dbReference type="InterPro" id="IPR029069">
    <property type="entry name" value="HotDog_dom_sf"/>
</dbReference>
<dbReference type="GO" id="GO:0006637">
    <property type="term" value="P:acyl-CoA metabolic process"/>
    <property type="evidence" value="ECO:0007669"/>
    <property type="project" value="InterPro"/>
</dbReference>
<comment type="subunit">
    <text evidence="2">Homotetramer.</text>
</comment>
<dbReference type="Proteomes" id="UP000215896">
    <property type="component" value="Unassembled WGS sequence"/>
</dbReference>
<evidence type="ECO:0000259" key="8">
    <source>
        <dbReference type="Pfam" id="PF02551"/>
    </source>
</evidence>
<comment type="caution">
    <text evidence="10">The sequence shown here is derived from an EMBL/GenBank/DDBJ whole genome shotgun (WGS) entry which is preliminary data.</text>
</comment>
<dbReference type="RefSeq" id="WP_094406445.1">
    <property type="nucleotide sequence ID" value="NZ_NMVM01000001.1"/>
</dbReference>
<dbReference type="FunFam" id="2.40.160.210:FF:000001">
    <property type="entry name" value="Acyl-CoA thioesterase II"/>
    <property type="match status" value="1"/>
</dbReference>
<evidence type="ECO:0000256" key="6">
    <source>
        <dbReference type="ARBA" id="ARBA00071120"/>
    </source>
</evidence>
<dbReference type="GO" id="GO:0047617">
    <property type="term" value="F:fatty acyl-CoA hydrolase activity"/>
    <property type="evidence" value="ECO:0007669"/>
    <property type="project" value="UniProtKB-EC"/>
</dbReference>
<dbReference type="PANTHER" id="PTHR11066">
    <property type="entry name" value="ACYL-COA THIOESTERASE"/>
    <property type="match status" value="1"/>
</dbReference>
<keyword evidence="11" id="KW-1185">Reference proteome</keyword>
<name>A0A255G0N4_9ACTN</name>
<protein>
    <recommendedName>
        <fullName evidence="6">Acyl-CoA thioesterase 2</fullName>
    </recommendedName>
    <alternativeName>
        <fullName evidence="7">Thioesterase II</fullName>
    </alternativeName>
</protein>
<dbReference type="CDD" id="cd03445">
    <property type="entry name" value="Thioesterase_II_repeat2"/>
    <property type="match status" value="1"/>
</dbReference>
<dbReference type="InterPro" id="IPR042171">
    <property type="entry name" value="Acyl-CoA_hotdog"/>
</dbReference>
<dbReference type="Gene3D" id="2.40.160.210">
    <property type="entry name" value="Acyl-CoA thioesterase, double hotdog domain"/>
    <property type="match status" value="1"/>
</dbReference>
<evidence type="ECO:0000256" key="7">
    <source>
        <dbReference type="ARBA" id="ARBA00079653"/>
    </source>
</evidence>
<comment type="similarity">
    <text evidence="1">Belongs to the C/M/P thioester hydrolase family.</text>
</comment>
<evidence type="ECO:0000256" key="1">
    <source>
        <dbReference type="ARBA" id="ARBA00006538"/>
    </source>
</evidence>
<feature type="domain" description="Acyl-CoA thioesterase 2 C-terminal" evidence="8">
    <location>
        <begin position="178"/>
        <end position="285"/>
    </location>
</feature>
<comment type="catalytic activity">
    <reaction evidence="5">
        <text>a fatty acyl-CoA + H2O = a fatty acid + CoA + H(+)</text>
        <dbReference type="Rhea" id="RHEA:16781"/>
        <dbReference type="ChEBI" id="CHEBI:15377"/>
        <dbReference type="ChEBI" id="CHEBI:15378"/>
        <dbReference type="ChEBI" id="CHEBI:28868"/>
        <dbReference type="ChEBI" id="CHEBI:57287"/>
        <dbReference type="ChEBI" id="CHEBI:77636"/>
        <dbReference type="EC" id="3.1.2.20"/>
    </reaction>
    <physiologicalReaction direction="left-to-right" evidence="5">
        <dbReference type="Rhea" id="RHEA:16782"/>
    </physiologicalReaction>
</comment>
<dbReference type="InterPro" id="IPR003703">
    <property type="entry name" value="Acyl_CoA_thio"/>
</dbReference>
<dbReference type="InterPro" id="IPR049449">
    <property type="entry name" value="TesB_ACOT8-like_N"/>
</dbReference>
<keyword evidence="3" id="KW-0378">Hydrolase</keyword>
<reference evidence="10 11" key="1">
    <citation type="submission" date="2017-07" db="EMBL/GenBank/DDBJ databases">
        <title>Draft whole genome sequences of clinical Proprionibacteriaceae strains.</title>
        <authorList>
            <person name="Bernier A.-M."/>
            <person name="Bernard K."/>
            <person name="Domingo M.-C."/>
        </authorList>
    </citation>
    <scope>NUCLEOTIDE SEQUENCE [LARGE SCALE GENOMIC DNA]</scope>
    <source>
        <strain evidence="10 11">NML 030167</strain>
    </source>
</reference>
<sequence length="296" mass="32568">MPSTAQELLELLELEEIESGLYRGQNPVTKRQRAFGGQVLAQALVAAYRTVPDELTVHSLHAYFLRPGRTDRPMIYDVEVMRDGRSFATRRVVARQDNQMIFAVTASFQVAEPGLEHQDAFPDVPPPEACPRMSEVLAAQTGQSASFWESEWGALDFRWIGSATPEGPTPGSVVALDAGDHSSVARAWVRVEDRLPDDPRLHQAALAYASDLTLLAVSTVPHGRPLDSVQAASLDHAMWFHRPVAADRWWLYDQASPSATNARGFATGRIFAEGQLGASVAQEGLIRVIDKQIDKQ</sequence>
<evidence type="ECO:0000313" key="10">
    <source>
        <dbReference type="EMBL" id="OYO09489.1"/>
    </source>
</evidence>
<gene>
    <name evidence="10" type="ORF">CGZ94_17575</name>
</gene>
<dbReference type="OrthoDB" id="9781019at2"/>
<dbReference type="InterPro" id="IPR025652">
    <property type="entry name" value="TesB_C"/>
</dbReference>
<feature type="domain" description="Acyl-CoA thioesterase-like N-terminal HotDog" evidence="9">
    <location>
        <begin position="33"/>
        <end position="109"/>
    </location>
</feature>
<evidence type="ECO:0000313" key="11">
    <source>
        <dbReference type="Proteomes" id="UP000215896"/>
    </source>
</evidence>
<keyword evidence="4" id="KW-0443">Lipid metabolism</keyword>
<proteinExistence type="inferred from homology"/>
<evidence type="ECO:0000256" key="2">
    <source>
        <dbReference type="ARBA" id="ARBA00011881"/>
    </source>
</evidence>
<dbReference type="Pfam" id="PF02551">
    <property type="entry name" value="Acyl_CoA_thio"/>
    <property type="match status" value="1"/>
</dbReference>
<organism evidence="10 11">
    <name type="scientific">Enemella evansiae</name>
    <dbReference type="NCBI Taxonomy" id="2016499"/>
    <lineage>
        <taxon>Bacteria</taxon>
        <taxon>Bacillati</taxon>
        <taxon>Actinomycetota</taxon>
        <taxon>Actinomycetes</taxon>
        <taxon>Propionibacteriales</taxon>
        <taxon>Propionibacteriaceae</taxon>
        <taxon>Enemella</taxon>
    </lineage>
</organism>
<accession>A0A255G0N4</accession>